<proteinExistence type="predicted"/>
<comment type="caution">
    <text evidence="1">The sequence shown here is derived from an EMBL/GenBank/DDBJ whole genome shotgun (WGS) entry which is preliminary data.</text>
</comment>
<evidence type="ECO:0000313" key="2">
    <source>
        <dbReference type="Proteomes" id="UP000828390"/>
    </source>
</evidence>
<accession>A0A9D4ISA6</accession>
<name>A0A9D4ISA6_DREPO</name>
<dbReference type="AlphaFoldDB" id="A0A9D4ISA6"/>
<reference evidence="1" key="1">
    <citation type="journal article" date="2019" name="bioRxiv">
        <title>The Genome of the Zebra Mussel, Dreissena polymorpha: A Resource for Invasive Species Research.</title>
        <authorList>
            <person name="McCartney M.A."/>
            <person name="Auch B."/>
            <person name="Kono T."/>
            <person name="Mallez S."/>
            <person name="Zhang Y."/>
            <person name="Obille A."/>
            <person name="Becker A."/>
            <person name="Abrahante J.E."/>
            <person name="Garbe J."/>
            <person name="Badalamenti J.P."/>
            <person name="Herman A."/>
            <person name="Mangelson H."/>
            <person name="Liachko I."/>
            <person name="Sullivan S."/>
            <person name="Sone E.D."/>
            <person name="Koren S."/>
            <person name="Silverstein K.A.T."/>
            <person name="Beckman K.B."/>
            <person name="Gohl D.M."/>
        </authorList>
    </citation>
    <scope>NUCLEOTIDE SEQUENCE</scope>
    <source>
        <strain evidence="1">Duluth1</strain>
        <tissue evidence="1">Whole animal</tissue>
    </source>
</reference>
<dbReference type="Proteomes" id="UP000828390">
    <property type="component" value="Unassembled WGS sequence"/>
</dbReference>
<evidence type="ECO:0000313" key="1">
    <source>
        <dbReference type="EMBL" id="KAH3782253.1"/>
    </source>
</evidence>
<protein>
    <submittedName>
        <fullName evidence="1">Uncharacterized protein</fullName>
    </submittedName>
</protein>
<gene>
    <name evidence="1" type="ORF">DPMN_160166</name>
</gene>
<organism evidence="1 2">
    <name type="scientific">Dreissena polymorpha</name>
    <name type="common">Zebra mussel</name>
    <name type="synonym">Mytilus polymorpha</name>
    <dbReference type="NCBI Taxonomy" id="45954"/>
    <lineage>
        <taxon>Eukaryota</taxon>
        <taxon>Metazoa</taxon>
        <taxon>Spiralia</taxon>
        <taxon>Lophotrochozoa</taxon>
        <taxon>Mollusca</taxon>
        <taxon>Bivalvia</taxon>
        <taxon>Autobranchia</taxon>
        <taxon>Heteroconchia</taxon>
        <taxon>Euheterodonta</taxon>
        <taxon>Imparidentia</taxon>
        <taxon>Neoheterodontei</taxon>
        <taxon>Myida</taxon>
        <taxon>Dreissenoidea</taxon>
        <taxon>Dreissenidae</taxon>
        <taxon>Dreissena</taxon>
    </lineage>
</organism>
<dbReference type="EMBL" id="JAIWYP010000008">
    <property type="protein sequence ID" value="KAH3782253.1"/>
    <property type="molecule type" value="Genomic_DNA"/>
</dbReference>
<reference evidence="1" key="2">
    <citation type="submission" date="2020-11" db="EMBL/GenBank/DDBJ databases">
        <authorList>
            <person name="McCartney M.A."/>
            <person name="Auch B."/>
            <person name="Kono T."/>
            <person name="Mallez S."/>
            <person name="Becker A."/>
            <person name="Gohl D.M."/>
            <person name="Silverstein K.A.T."/>
            <person name="Koren S."/>
            <person name="Bechman K.B."/>
            <person name="Herman A."/>
            <person name="Abrahante J.E."/>
            <person name="Garbe J."/>
        </authorList>
    </citation>
    <scope>NUCLEOTIDE SEQUENCE</scope>
    <source>
        <strain evidence="1">Duluth1</strain>
        <tissue evidence="1">Whole animal</tissue>
    </source>
</reference>
<keyword evidence="2" id="KW-1185">Reference proteome</keyword>
<sequence>MLIQIDQYMVANDTITCTGRQFNDKSCLVALKRTRLLCKGSAENKRRSSSRSSRAPLLLCPLDATSCRTEHENGFLSILSVLGTADLRYFRYLHRPSPRNPGLYLCHARPLRCQFLCTRPFSGDVVEPCFFLLTITIPPILPNYGIQRSQQKWMSGSRDDGTRLIYRVALRSLQLNLLRATLPPIATSILQLLTELC</sequence>